<proteinExistence type="predicted"/>
<dbReference type="CDD" id="cd03215">
    <property type="entry name" value="ABC_Carb_Monos_II"/>
    <property type="match status" value="1"/>
</dbReference>
<accession>A0A7K0DZX2</accession>
<dbReference type="InterPro" id="IPR027417">
    <property type="entry name" value="P-loop_NTPase"/>
</dbReference>
<feature type="domain" description="ABC transporter" evidence="5">
    <location>
        <begin position="259"/>
        <end position="502"/>
    </location>
</feature>
<dbReference type="SMART" id="SM00382">
    <property type="entry name" value="AAA"/>
    <property type="match status" value="2"/>
</dbReference>
<evidence type="ECO:0000256" key="4">
    <source>
        <dbReference type="ARBA" id="ARBA00022840"/>
    </source>
</evidence>
<dbReference type="PROSITE" id="PS50893">
    <property type="entry name" value="ABC_TRANSPORTER_2"/>
    <property type="match status" value="2"/>
</dbReference>
<dbReference type="SUPFAM" id="SSF52540">
    <property type="entry name" value="P-loop containing nucleoside triphosphate hydrolases"/>
    <property type="match status" value="2"/>
</dbReference>
<feature type="domain" description="ABC transporter" evidence="5">
    <location>
        <begin position="7"/>
        <end position="249"/>
    </location>
</feature>
<keyword evidence="1" id="KW-0813">Transport</keyword>
<evidence type="ECO:0000259" key="5">
    <source>
        <dbReference type="PROSITE" id="PS50893"/>
    </source>
</evidence>
<keyword evidence="2" id="KW-0677">Repeat</keyword>
<name>A0A7K0DZX2_9NOCA</name>
<evidence type="ECO:0000256" key="3">
    <source>
        <dbReference type="ARBA" id="ARBA00022741"/>
    </source>
</evidence>
<dbReference type="InterPro" id="IPR003439">
    <property type="entry name" value="ABC_transporter-like_ATP-bd"/>
</dbReference>
<keyword evidence="7" id="KW-1185">Reference proteome</keyword>
<dbReference type="InterPro" id="IPR017871">
    <property type="entry name" value="ABC_transporter-like_CS"/>
</dbReference>
<keyword evidence="4 6" id="KW-0067">ATP-binding</keyword>
<dbReference type="InterPro" id="IPR050107">
    <property type="entry name" value="ABC_carbohydrate_import_ATPase"/>
</dbReference>
<dbReference type="PANTHER" id="PTHR43790">
    <property type="entry name" value="CARBOHYDRATE TRANSPORT ATP-BINDING PROTEIN MG119-RELATED"/>
    <property type="match status" value="1"/>
</dbReference>
<evidence type="ECO:0000256" key="2">
    <source>
        <dbReference type="ARBA" id="ARBA00022737"/>
    </source>
</evidence>
<evidence type="ECO:0000313" key="7">
    <source>
        <dbReference type="Proteomes" id="UP000431401"/>
    </source>
</evidence>
<dbReference type="OrthoDB" id="7757085at2"/>
<evidence type="ECO:0000256" key="1">
    <source>
        <dbReference type="ARBA" id="ARBA00022448"/>
    </source>
</evidence>
<dbReference type="GO" id="GO:0016887">
    <property type="term" value="F:ATP hydrolysis activity"/>
    <property type="evidence" value="ECO:0007669"/>
    <property type="project" value="InterPro"/>
</dbReference>
<dbReference type="GO" id="GO:0005524">
    <property type="term" value="F:ATP binding"/>
    <property type="evidence" value="ECO:0007669"/>
    <property type="project" value="UniProtKB-KW"/>
</dbReference>
<dbReference type="AlphaFoldDB" id="A0A7K0DZX2"/>
<reference evidence="6 7" key="1">
    <citation type="submission" date="2019-10" db="EMBL/GenBank/DDBJ databases">
        <title>Nocardia macrotermitis sp. nov. and Nocardia aurantia sp. nov., isolated from the gut of fungus growing-termite Macrotermes natalensis.</title>
        <authorList>
            <person name="Benndorf R."/>
            <person name="Schwitalla J."/>
            <person name="Martin K."/>
            <person name="De Beer W."/>
            <person name="Kaster A.-K."/>
            <person name="Vollmers J."/>
            <person name="Poulsen M."/>
            <person name="Beemelmanns C."/>
        </authorList>
    </citation>
    <scope>NUCLEOTIDE SEQUENCE [LARGE SCALE GENOMIC DNA]</scope>
    <source>
        <strain evidence="6 7">RB56</strain>
    </source>
</reference>
<comment type="caution">
    <text evidence="6">The sequence shown here is derived from an EMBL/GenBank/DDBJ whole genome shotgun (WGS) entry which is preliminary data.</text>
</comment>
<dbReference type="InterPro" id="IPR003593">
    <property type="entry name" value="AAA+_ATPase"/>
</dbReference>
<sequence length="508" mass="53857">MSPDPIVNIVGLSKTFGGNTVLKDVGLTVHAGEVHGLLGENGSGKSTLIKVLAGFHAPDPGAALQIRGRDVPLPVPPGGFRELGISFVHQDLALVPDLSVLENLRVGPMVAGSRPWIRWGRERATARALFDRFGLRVDPDAPISALSDTDRAIVAILRAVEELGDRRTLLVLDEPTVFLPREGTDLLFSVVREIVADRRAAVLFVSHDLDEVLEHTDRVTVLRGGVSQGTHRTRELTTATLIELIVGSDADVGSGRERTDFGDSAPLAVVTGLETATVEEAGFTVRPGEIVGLAGISGSGYDDVLPALYGDRPARAGRLTLDGRVLDLPALTPAGALSHRMVYVPPDRKTAGSAPELTVGENVTLPVLGAGLINPRALRAAATALAERYDVRPRDPKAGYGALSGGNQQKALLGKWLQLDPRLILLAEPTQGVDVGARARIYGTLREAAARGAGIVVASSDYEQLSVLCDRVLVFSRGRVHAELTGERLSKQHISDTVLGPVRQKVGA</sequence>
<dbReference type="Gene3D" id="3.40.50.300">
    <property type="entry name" value="P-loop containing nucleotide triphosphate hydrolases"/>
    <property type="match status" value="2"/>
</dbReference>
<gene>
    <name evidence="6" type="primary">rbsA_1</name>
    <name evidence="6" type="ORF">NRB56_68840</name>
</gene>
<dbReference type="PANTHER" id="PTHR43790:SF9">
    <property type="entry name" value="GALACTOFURANOSE TRANSPORTER ATP-BINDING PROTEIN YTFR"/>
    <property type="match status" value="1"/>
</dbReference>
<dbReference type="Proteomes" id="UP000431401">
    <property type="component" value="Unassembled WGS sequence"/>
</dbReference>
<dbReference type="EMBL" id="WEGI01000018">
    <property type="protein sequence ID" value="MQY31275.1"/>
    <property type="molecule type" value="Genomic_DNA"/>
</dbReference>
<dbReference type="PROSITE" id="PS00211">
    <property type="entry name" value="ABC_TRANSPORTER_1"/>
    <property type="match status" value="1"/>
</dbReference>
<keyword evidence="3" id="KW-0547">Nucleotide-binding</keyword>
<evidence type="ECO:0000313" key="6">
    <source>
        <dbReference type="EMBL" id="MQY31275.1"/>
    </source>
</evidence>
<dbReference type="RefSeq" id="WP_153348533.1">
    <property type="nucleotide sequence ID" value="NZ_WEGI01000018.1"/>
</dbReference>
<organism evidence="6 7">
    <name type="scientific">Nocardia aurantia</name>
    <dbReference type="NCBI Taxonomy" id="2585199"/>
    <lineage>
        <taxon>Bacteria</taxon>
        <taxon>Bacillati</taxon>
        <taxon>Actinomycetota</taxon>
        <taxon>Actinomycetes</taxon>
        <taxon>Mycobacteriales</taxon>
        <taxon>Nocardiaceae</taxon>
        <taxon>Nocardia</taxon>
    </lineage>
</organism>
<dbReference type="Pfam" id="PF00005">
    <property type="entry name" value="ABC_tran"/>
    <property type="match status" value="2"/>
</dbReference>
<protein>
    <submittedName>
        <fullName evidence="6">Ribose import ATP-binding protein RbsA</fullName>
    </submittedName>
</protein>